<gene>
    <name evidence="2" type="ORF">F506_19850</name>
</gene>
<evidence type="ECO:0000313" key="3">
    <source>
        <dbReference type="Proteomes" id="UP000063429"/>
    </source>
</evidence>
<dbReference type="Gene3D" id="3.40.50.300">
    <property type="entry name" value="P-loop containing nucleotide triphosphate hydrolases"/>
    <property type="match status" value="1"/>
</dbReference>
<organism evidence="2 3">
    <name type="scientific">Herbaspirillum hiltneri N3</name>
    <dbReference type="NCBI Taxonomy" id="1262470"/>
    <lineage>
        <taxon>Bacteria</taxon>
        <taxon>Pseudomonadati</taxon>
        <taxon>Pseudomonadota</taxon>
        <taxon>Betaproteobacteria</taxon>
        <taxon>Burkholderiales</taxon>
        <taxon>Oxalobacteraceae</taxon>
        <taxon>Herbaspirillum</taxon>
    </lineage>
</organism>
<evidence type="ECO:0008006" key="4">
    <source>
        <dbReference type="Google" id="ProtNLM"/>
    </source>
</evidence>
<reference evidence="3" key="1">
    <citation type="journal article" date="2015" name="Genome Announc.">
        <title>Complete Genome Sequence of Herbaspirillum hiltneri N3 (DSM 17495), Isolated from Surface-Sterilized Wheat Roots.</title>
        <authorList>
            <person name="Guizelini D."/>
            <person name="Saizaki P.M."/>
            <person name="Coimbra N.A."/>
            <person name="Weiss V.A."/>
            <person name="Faoro H."/>
            <person name="Sfeir M.Z."/>
            <person name="Baura V.A."/>
            <person name="Monteiro R.A."/>
            <person name="Chubatsu L.S."/>
            <person name="Souza E.M."/>
            <person name="Cruz L.M."/>
            <person name="Pedrosa F.O."/>
            <person name="Raittz R.T."/>
            <person name="Marchaukoski J.N."/>
            <person name="Steffens M.B."/>
        </authorList>
    </citation>
    <scope>NUCLEOTIDE SEQUENCE [LARGE SCALE GENOMIC DNA]</scope>
    <source>
        <strain evidence="3">N3</strain>
    </source>
</reference>
<feature type="compositionally biased region" description="Basic residues" evidence="1">
    <location>
        <begin position="307"/>
        <end position="321"/>
    </location>
</feature>
<dbReference type="Pfam" id="PF05621">
    <property type="entry name" value="TniB"/>
    <property type="match status" value="1"/>
</dbReference>
<feature type="region of interest" description="Disordered" evidence="1">
    <location>
        <begin position="296"/>
        <end position="331"/>
    </location>
</feature>
<name>A0ABM5V4Z3_9BURK</name>
<sequence>MAQKLYSEFILQNMSDLEGRRDIIPAVLVEAVANPKKVFDWHDFLVRLMIATGEPLVDEKIAAFTQGELFSKLPKQEYRGSQNVSVLRKSLENCLKHRNARVVFIDEAHHMLKDELQRTHMFDTIKSFATLTNTTVVLVGTYELLHIRDMSGQLVRRSNIIHFPRYDARNAEQLGWFQDTLRQLLTKLPVPCTICVDDLTTLLDIYNRSLGCVGILKPWLDKALKAYFQDLSEYEELSEVDRSRSEAPIFDLDRLKAWALPNKALRRLIIEATNGEAALSDIPIEDIAELLGTAEKMPASQSPKAVSPKKTKGRIGIRKPHRDPVGAQNHV</sequence>
<accession>A0ABM5V4Z3</accession>
<proteinExistence type="predicted"/>
<evidence type="ECO:0000313" key="2">
    <source>
        <dbReference type="EMBL" id="AKZ64604.1"/>
    </source>
</evidence>
<dbReference type="SUPFAM" id="SSF52540">
    <property type="entry name" value="P-loop containing nucleoside triphosphate hydrolases"/>
    <property type="match status" value="1"/>
</dbReference>
<protein>
    <recommendedName>
        <fullName evidence="4">TniB protein</fullName>
    </recommendedName>
</protein>
<dbReference type="Proteomes" id="UP000063429">
    <property type="component" value="Chromosome"/>
</dbReference>
<keyword evidence="3" id="KW-1185">Reference proteome</keyword>
<dbReference type="EMBL" id="CP011409">
    <property type="protein sequence ID" value="AKZ64604.1"/>
    <property type="molecule type" value="Genomic_DNA"/>
</dbReference>
<dbReference type="InterPro" id="IPR008868">
    <property type="entry name" value="TniB"/>
</dbReference>
<evidence type="ECO:0000256" key="1">
    <source>
        <dbReference type="SAM" id="MobiDB-lite"/>
    </source>
</evidence>
<dbReference type="InterPro" id="IPR027417">
    <property type="entry name" value="P-loop_NTPase"/>
</dbReference>